<name>A0A9W9ZSL1_9CNID</name>
<evidence type="ECO:0000313" key="1">
    <source>
        <dbReference type="EMBL" id="KAJ7386258.1"/>
    </source>
</evidence>
<dbReference type="OrthoDB" id="5973850at2759"/>
<organism evidence="1 2">
    <name type="scientific">Desmophyllum pertusum</name>
    <dbReference type="NCBI Taxonomy" id="174260"/>
    <lineage>
        <taxon>Eukaryota</taxon>
        <taxon>Metazoa</taxon>
        <taxon>Cnidaria</taxon>
        <taxon>Anthozoa</taxon>
        <taxon>Hexacorallia</taxon>
        <taxon>Scleractinia</taxon>
        <taxon>Caryophylliina</taxon>
        <taxon>Caryophylliidae</taxon>
        <taxon>Desmophyllum</taxon>
    </lineage>
</organism>
<comment type="caution">
    <text evidence="1">The sequence shown here is derived from an EMBL/GenBank/DDBJ whole genome shotgun (WGS) entry which is preliminary data.</text>
</comment>
<sequence>MYKITETLKTFVSRKKIADFTVTRVFAAQNTENENDTIPRKQPQSSQCVVRVDQTYYGGVPRKRGGNLQMFHRLLRLSTAENEENEPTLSHDVSSEDKREDMRNFSACVTKDDFTSICLKATQEFIVAKEMITNSRTLKSSTSFTLRRKENLSATTEIAETMKDFYTSANLLEHSDNSPEFKPSTPLLEMEI</sequence>
<reference evidence="1" key="1">
    <citation type="submission" date="2023-01" db="EMBL/GenBank/DDBJ databases">
        <title>Genome assembly of the deep-sea coral Lophelia pertusa.</title>
        <authorList>
            <person name="Herrera S."/>
            <person name="Cordes E."/>
        </authorList>
    </citation>
    <scope>NUCLEOTIDE SEQUENCE</scope>
    <source>
        <strain evidence="1">USNM1676648</strain>
        <tissue evidence="1">Polyp</tissue>
    </source>
</reference>
<gene>
    <name evidence="1" type="ORF">OS493_010662</name>
</gene>
<proteinExistence type="predicted"/>
<keyword evidence="2" id="KW-1185">Reference proteome</keyword>
<dbReference type="EMBL" id="MU825877">
    <property type="protein sequence ID" value="KAJ7386258.1"/>
    <property type="molecule type" value="Genomic_DNA"/>
</dbReference>
<accession>A0A9W9ZSL1</accession>
<evidence type="ECO:0000313" key="2">
    <source>
        <dbReference type="Proteomes" id="UP001163046"/>
    </source>
</evidence>
<dbReference type="AlphaFoldDB" id="A0A9W9ZSL1"/>
<protein>
    <submittedName>
        <fullName evidence="1">Uncharacterized protein</fullName>
    </submittedName>
</protein>
<dbReference type="Proteomes" id="UP001163046">
    <property type="component" value="Unassembled WGS sequence"/>
</dbReference>